<name>A0A7W7YP35_9BACT</name>
<sequence>MTGSHLSFEGSFSARTAGGKNKGRGYHDPLLAHSAPLRDKIPQPWVRIAACQSGASLLNPPTLWQKFSTPPPKAPLAKLS</sequence>
<dbReference type="Proteomes" id="UP000534294">
    <property type="component" value="Unassembled WGS sequence"/>
</dbReference>
<comment type="caution">
    <text evidence="2">The sequence shown here is derived from an EMBL/GenBank/DDBJ whole genome shotgun (WGS) entry which is preliminary data.</text>
</comment>
<feature type="region of interest" description="Disordered" evidence="1">
    <location>
        <begin position="61"/>
        <end position="80"/>
    </location>
</feature>
<proteinExistence type="predicted"/>
<feature type="region of interest" description="Disordered" evidence="1">
    <location>
        <begin position="1"/>
        <end position="30"/>
    </location>
</feature>
<reference evidence="2 3" key="1">
    <citation type="submission" date="2020-08" db="EMBL/GenBank/DDBJ databases">
        <title>Genomic Encyclopedia of Type Strains, Phase IV (KMG-IV): sequencing the most valuable type-strain genomes for metagenomic binning, comparative biology and taxonomic classification.</title>
        <authorList>
            <person name="Goeker M."/>
        </authorList>
    </citation>
    <scope>NUCLEOTIDE SEQUENCE [LARGE SCALE GENOMIC DNA]</scope>
    <source>
        <strain evidence="2 3">DSM 12251</strain>
    </source>
</reference>
<accession>A0A7W7YP35</accession>
<dbReference type="AlphaFoldDB" id="A0A7W7YP35"/>
<evidence type="ECO:0000313" key="3">
    <source>
        <dbReference type="Proteomes" id="UP000534294"/>
    </source>
</evidence>
<evidence type="ECO:0000313" key="2">
    <source>
        <dbReference type="EMBL" id="MBB5039540.1"/>
    </source>
</evidence>
<dbReference type="EMBL" id="JACHIF010000009">
    <property type="protein sequence ID" value="MBB5039540.1"/>
    <property type="molecule type" value="Genomic_DNA"/>
</dbReference>
<organism evidence="2 3">
    <name type="scientific">Prosthecobacter dejongeii</name>
    <dbReference type="NCBI Taxonomy" id="48465"/>
    <lineage>
        <taxon>Bacteria</taxon>
        <taxon>Pseudomonadati</taxon>
        <taxon>Verrucomicrobiota</taxon>
        <taxon>Verrucomicrobiia</taxon>
        <taxon>Verrucomicrobiales</taxon>
        <taxon>Verrucomicrobiaceae</taxon>
        <taxon>Prosthecobacter</taxon>
    </lineage>
</organism>
<protein>
    <submittedName>
        <fullName evidence="2">Uncharacterized protein</fullName>
    </submittedName>
</protein>
<keyword evidence="3" id="KW-1185">Reference proteome</keyword>
<evidence type="ECO:0000256" key="1">
    <source>
        <dbReference type="SAM" id="MobiDB-lite"/>
    </source>
</evidence>
<gene>
    <name evidence="2" type="ORF">HNQ64_003815</name>
</gene>